<evidence type="ECO:0000313" key="2">
    <source>
        <dbReference type="EMBL" id="ADZ83463.1"/>
    </source>
</evidence>
<feature type="transmembrane region" description="Helical" evidence="1">
    <location>
        <begin position="168"/>
        <end position="197"/>
    </location>
</feature>
<evidence type="ECO:0000313" key="3">
    <source>
        <dbReference type="Proteomes" id="UP000008467"/>
    </source>
</evidence>
<keyword evidence="1" id="KW-0472">Membrane</keyword>
<keyword evidence="1" id="KW-0812">Transmembrane</keyword>
<feature type="transmembrane region" description="Helical" evidence="1">
    <location>
        <begin position="203"/>
        <end position="223"/>
    </location>
</feature>
<dbReference type="AlphaFoldDB" id="F2JME5"/>
<feature type="transmembrane region" description="Helical" evidence="1">
    <location>
        <begin position="97"/>
        <end position="120"/>
    </location>
</feature>
<keyword evidence="1" id="KW-1133">Transmembrane helix</keyword>
<protein>
    <submittedName>
        <fullName evidence="2">Sporulation stage III protein AE</fullName>
    </submittedName>
</protein>
<evidence type="ECO:0000256" key="1">
    <source>
        <dbReference type="SAM" id="Phobius"/>
    </source>
</evidence>
<dbReference type="EMBL" id="CP002582">
    <property type="protein sequence ID" value="ADZ83463.1"/>
    <property type="molecule type" value="Genomic_DNA"/>
</dbReference>
<dbReference type="RefSeq" id="WP_013656760.1">
    <property type="nucleotide sequence ID" value="NC_015275.1"/>
</dbReference>
<gene>
    <name evidence="2" type="ordered locus">Clole_1739</name>
</gene>
<accession>F2JME5</accession>
<dbReference type="KEGG" id="cle:Clole_1739"/>
<feature type="transmembrane region" description="Helical" evidence="1">
    <location>
        <begin position="244"/>
        <end position="263"/>
    </location>
</feature>
<feature type="transmembrane region" description="Helical" evidence="1">
    <location>
        <begin position="132"/>
        <end position="156"/>
    </location>
</feature>
<reference evidence="2 3" key="1">
    <citation type="journal article" date="2011" name="J. Bacteriol.">
        <title>Complete genome sequence of the cellulose-degrading bacterium Cellulosilyticum lentocellum.</title>
        <authorList>
            <consortium name="US DOE Joint Genome Institute"/>
            <person name="Miller D.A."/>
            <person name="Suen G."/>
            <person name="Bruce D."/>
            <person name="Copeland A."/>
            <person name="Cheng J.F."/>
            <person name="Detter C."/>
            <person name="Goodwin L.A."/>
            <person name="Han C.S."/>
            <person name="Hauser L.J."/>
            <person name="Land M.L."/>
            <person name="Lapidus A."/>
            <person name="Lucas S."/>
            <person name="Meincke L."/>
            <person name="Pitluck S."/>
            <person name="Tapia R."/>
            <person name="Teshima H."/>
            <person name="Woyke T."/>
            <person name="Fox B.G."/>
            <person name="Angert E.R."/>
            <person name="Currie C.R."/>
        </authorList>
    </citation>
    <scope>NUCLEOTIDE SEQUENCE [LARGE SCALE GENOMIC DNA]</scope>
    <source>
        <strain evidence="3">ATCC 49066 / DSM 5427 / NCIMB 11756 / RHM5</strain>
    </source>
</reference>
<feature type="transmembrane region" description="Helical" evidence="1">
    <location>
        <begin position="362"/>
        <end position="386"/>
    </location>
</feature>
<organism evidence="2 3">
    <name type="scientific">Cellulosilyticum lentocellum (strain ATCC 49066 / DSM 5427 / NCIMB 11756 / RHM5)</name>
    <name type="common">Clostridium lentocellum</name>
    <dbReference type="NCBI Taxonomy" id="642492"/>
    <lineage>
        <taxon>Bacteria</taxon>
        <taxon>Bacillati</taxon>
        <taxon>Bacillota</taxon>
        <taxon>Clostridia</taxon>
        <taxon>Lachnospirales</taxon>
        <taxon>Cellulosilyticaceae</taxon>
        <taxon>Cellulosilyticum</taxon>
    </lineage>
</organism>
<name>F2JME5_CELLD</name>
<dbReference type="STRING" id="642492.Clole_1739"/>
<dbReference type="Pfam" id="PF09546">
    <property type="entry name" value="Spore_III_AE"/>
    <property type="match status" value="1"/>
</dbReference>
<keyword evidence="3" id="KW-1185">Reference proteome</keyword>
<feature type="transmembrane region" description="Helical" evidence="1">
    <location>
        <begin position="6"/>
        <end position="24"/>
    </location>
</feature>
<sequence length="389" mass="42726">MRPKKILLKVCIVLIAFIIFGITLKAEEINEEEVLHYGINLFDWNAIEQLESELKAEAPQLKQFSLKQEVTNLVSGKADLSINYILKQMGNLFLGEIALFLQLGARFILIVLLCNLLQTLSSSFQSKDTMKIGFFVCYMAILLSVVQSFVVMIQLAQQTIDQVLKLMYICIPTLLAFMTTTGYAVSAAAMAPVIITALSLTTYVIRVIVLPCIIWVIVLEIVSSMSEEFKVDQFIKLFYKGIKWTLRGLLVLSVSILSIYRMTLPYADVTVKKAALKFSTAFIPVVGNAVGGAADFLMSCSGLIKNTFSAGVIIWLLLLVSVPLIKIFSYVVVYQIAGALIEPIGDKKMASIAHKLGKGCEFIMSAVGIVALLCVCSLAICMSVGLNVT</sequence>
<proteinExistence type="predicted"/>
<dbReference type="HOGENOM" id="CLU_046838_1_0_9"/>
<dbReference type="Proteomes" id="UP000008467">
    <property type="component" value="Chromosome"/>
</dbReference>
<feature type="transmembrane region" description="Helical" evidence="1">
    <location>
        <begin position="312"/>
        <end position="341"/>
    </location>
</feature>
<dbReference type="eggNOG" id="ENOG502Z7PW">
    <property type="taxonomic scope" value="Bacteria"/>
</dbReference>
<dbReference type="InterPro" id="IPR014194">
    <property type="entry name" value="Spore_III_AE"/>
</dbReference>